<evidence type="ECO:0008006" key="6">
    <source>
        <dbReference type="Google" id="ProtNLM"/>
    </source>
</evidence>
<evidence type="ECO:0000256" key="3">
    <source>
        <dbReference type="ARBA" id="ARBA00023274"/>
    </source>
</evidence>
<dbReference type="InterPro" id="IPR001209">
    <property type="entry name" value="Ribosomal_uS14"/>
</dbReference>
<keyword evidence="5" id="KW-1185">Reference proteome</keyword>
<accession>A0A0D1XX83</accession>
<keyword evidence="3" id="KW-0687">Ribonucleoprotein</keyword>
<dbReference type="InterPro" id="IPR043140">
    <property type="entry name" value="Ribosomal_uS14_sf"/>
</dbReference>
<sequence length="59" mass="7034">MVHKNIWNSRKGEVKYGKGQRKCRLTGEKGNGLIRKYGLNMSRQTFKEKAEEMGWKKYR</sequence>
<dbReference type="Proteomes" id="UP000053259">
    <property type="component" value="Unassembled WGS sequence"/>
</dbReference>
<dbReference type="GO" id="GO:0003735">
    <property type="term" value="F:structural constituent of ribosome"/>
    <property type="evidence" value="ECO:0007669"/>
    <property type="project" value="InterPro"/>
</dbReference>
<dbReference type="PANTHER" id="PTHR12010:SF2">
    <property type="entry name" value="40S RIBOSOMAL PROTEIN S29"/>
    <property type="match status" value="1"/>
</dbReference>
<dbReference type="GO" id="GO:0008270">
    <property type="term" value="F:zinc ion binding"/>
    <property type="evidence" value="ECO:0007669"/>
    <property type="project" value="InterPro"/>
</dbReference>
<dbReference type="GeneID" id="27310207"/>
<dbReference type="STRING" id="253628.A0A0D1XX83"/>
<dbReference type="EMBL" id="KN847533">
    <property type="protein sequence ID" value="KIW07391.1"/>
    <property type="molecule type" value="Genomic_DNA"/>
</dbReference>
<dbReference type="Pfam" id="PF00253">
    <property type="entry name" value="Ribosomal_S14"/>
    <property type="match status" value="1"/>
</dbReference>
<dbReference type="GO" id="GO:0022627">
    <property type="term" value="C:cytosolic small ribosomal subunit"/>
    <property type="evidence" value="ECO:0007669"/>
    <property type="project" value="TreeGrafter"/>
</dbReference>
<proteinExistence type="inferred from homology"/>
<name>A0A0D1XX83_9PEZI</name>
<dbReference type="PANTHER" id="PTHR12010">
    <property type="entry name" value="40S RIBOSOMAL PROTEIN S29"/>
    <property type="match status" value="1"/>
</dbReference>
<dbReference type="RefSeq" id="XP_016217260.1">
    <property type="nucleotide sequence ID" value="XM_016355244.1"/>
</dbReference>
<dbReference type="AlphaFoldDB" id="A0A0D1XX83"/>
<gene>
    <name evidence="4" type="ORF">PV09_02234</name>
</gene>
<keyword evidence="2" id="KW-0689">Ribosomal protein</keyword>
<dbReference type="InParanoid" id="A0A0D1XX83"/>
<evidence type="ECO:0000313" key="5">
    <source>
        <dbReference type="Proteomes" id="UP000053259"/>
    </source>
</evidence>
<reference evidence="4 5" key="1">
    <citation type="submission" date="2015-01" db="EMBL/GenBank/DDBJ databases">
        <title>The Genome Sequence of Ochroconis gallopava CBS43764.</title>
        <authorList>
            <consortium name="The Broad Institute Genomics Platform"/>
            <person name="Cuomo C."/>
            <person name="de Hoog S."/>
            <person name="Gorbushina A."/>
            <person name="Stielow B."/>
            <person name="Teixiera M."/>
            <person name="Abouelleil A."/>
            <person name="Chapman S.B."/>
            <person name="Priest M."/>
            <person name="Young S.K."/>
            <person name="Wortman J."/>
            <person name="Nusbaum C."/>
            <person name="Birren B."/>
        </authorList>
    </citation>
    <scope>NUCLEOTIDE SEQUENCE [LARGE SCALE GENOMIC DNA]</scope>
    <source>
        <strain evidence="4 5">CBS 43764</strain>
    </source>
</reference>
<comment type="similarity">
    <text evidence="1">Belongs to the universal ribosomal protein uS14 family.</text>
</comment>
<organism evidence="4 5">
    <name type="scientific">Verruconis gallopava</name>
    <dbReference type="NCBI Taxonomy" id="253628"/>
    <lineage>
        <taxon>Eukaryota</taxon>
        <taxon>Fungi</taxon>
        <taxon>Dikarya</taxon>
        <taxon>Ascomycota</taxon>
        <taxon>Pezizomycotina</taxon>
        <taxon>Dothideomycetes</taxon>
        <taxon>Pleosporomycetidae</taxon>
        <taxon>Venturiales</taxon>
        <taxon>Sympoventuriaceae</taxon>
        <taxon>Verruconis</taxon>
    </lineage>
</organism>
<dbReference type="FunCoup" id="A0A0D1XX83">
    <property type="interactions" value="712"/>
</dbReference>
<dbReference type="InterPro" id="IPR039744">
    <property type="entry name" value="RIbosomal_uS14_euk_arc"/>
</dbReference>
<dbReference type="FunFam" id="4.10.830.10:FF:000002">
    <property type="entry name" value="40S ribosomal protein S29"/>
    <property type="match status" value="1"/>
</dbReference>
<evidence type="ECO:0000313" key="4">
    <source>
        <dbReference type="EMBL" id="KIW07391.1"/>
    </source>
</evidence>
<dbReference type="OrthoDB" id="10252683at2759"/>
<dbReference type="GO" id="GO:0002181">
    <property type="term" value="P:cytoplasmic translation"/>
    <property type="evidence" value="ECO:0007669"/>
    <property type="project" value="TreeGrafter"/>
</dbReference>
<evidence type="ECO:0000256" key="1">
    <source>
        <dbReference type="ARBA" id="ARBA00009083"/>
    </source>
</evidence>
<dbReference type="Gene3D" id="4.10.830.10">
    <property type="entry name" value="30s Ribosomal Protein S14, Chain N"/>
    <property type="match status" value="1"/>
</dbReference>
<dbReference type="HOGENOM" id="CLU_177289_0_3_1"/>
<evidence type="ECO:0000256" key="2">
    <source>
        <dbReference type="ARBA" id="ARBA00022980"/>
    </source>
</evidence>
<protein>
    <recommendedName>
        <fullName evidence="6">40S ribosomal protein S29</fullName>
    </recommendedName>
</protein>
<dbReference type="NCBIfam" id="NF004424">
    <property type="entry name" value="PRK05766.1"/>
    <property type="match status" value="1"/>
</dbReference>
<dbReference type="VEuPathDB" id="FungiDB:PV09_02234"/>